<evidence type="ECO:0000313" key="1">
    <source>
        <dbReference type="EMBL" id="MBC2312528.1"/>
    </source>
</evidence>
<accession>A0A7X0ZXV1</accession>
<sequence length="133" mass="15373">MNNVEAKKLLSGRTVKQFKVEKDGKYILAQLADTFEGRKFMDEHADWVFSLFDERHPITRLLNEYGTTLYALNKLNRDVPQPSLTRVINEKRDIGNLRVSTIEAIADALGEETEVILKKLLDYRKVYNDSIRG</sequence>
<proteinExistence type="predicted"/>
<comment type="caution">
    <text evidence="1">The sequence shown here is derived from an EMBL/GenBank/DDBJ whole genome shotgun (WGS) entry which is preliminary data.</text>
</comment>
<dbReference type="Proteomes" id="UP000565628">
    <property type="component" value="Unassembled WGS sequence"/>
</dbReference>
<dbReference type="RefSeq" id="WP_185494134.1">
    <property type="nucleotide sequence ID" value="NZ_JAARWF010000009.1"/>
</dbReference>
<organism evidence="1 2">
    <name type="scientific">Listeria booriae</name>
    <dbReference type="NCBI Taxonomy" id="1552123"/>
    <lineage>
        <taxon>Bacteria</taxon>
        <taxon>Bacillati</taxon>
        <taxon>Bacillota</taxon>
        <taxon>Bacilli</taxon>
        <taxon>Bacillales</taxon>
        <taxon>Listeriaceae</taxon>
        <taxon>Listeria</taxon>
    </lineage>
</organism>
<evidence type="ECO:0000313" key="2">
    <source>
        <dbReference type="Proteomes" id="UP000565628"/>
    </source>
</evidence>
<dbReference type="AlphaFoldDB" id="A0A7X0ZXV1"/>
<dbReference type="EMBL" id="JAASWV010000043">
    <property type="protein sequence ID" value="MBC2312528.1"/>
    <property type="molecule type" value="Genomic_DNA"/>
</dbReference>
<protein>
    <submittedName>
        <fullName evidence="1">Uncharacterized protein</fullName>
    </submittedName>
</protein>
<name>A0A7X0ZXV1_9LIST</name>
<gene>
    <name evidence="1" type="ORF">HCJ81_16860</name>
</gene>
<reference evidence="1 2" key="1">
    <citation type="submission" date="2020-03" db="EMBL/GenBank/DDBJ databases">
        <title>Soil Listeria distribution.</title>
        <authorList>
            <person name="Liao J."/>
            <person name="Wiedmann M."/>
        </authorList>
    </citation>
    <scope>NUCLEOTIDE SEQUENCE [LARGE SCALE GENOMIC DNA]</scope>
    <source>
        <strain evidence="1 2">FSL L7-0039</strain>
    </source>
</reference>